<keyword evidence="3 9" id="KW-0812">Transmembrane</keyword>
<evidence type="ECO:0000256" key="5">
    <source>
        <dbReference type="ARBA" id="ARBA00023040"/>
    </source>
</evidence>
<dbReference type="GO" id="GO:0030594">
    <property type="term" value="F:neurotransmitter receptor activity"/>
    <property type="evidence" value="ECO:0007669"/>
    <property type="project" value="TreeGrafter"/>
</dbReference>
<dbReference type="GO" id="GO:0007187">
    <property type="term" value="P:G protein-coupled receptor signaling pathway, coupled to cyclic nucleotide second messenger"/>
    <property type="evidence" value="ECO:0007669"/>
    <property type="project" value="TreeGrafter"/>
</dbReference>
<proteinExistence type="predicted"/>
<evidence type="ECO:0000313" key="11">
    <source>
        <dbReference type="EMBL" id="OWA51020.1"/>
    </source>
</evidence>
<feature type="transmembrane region" description="Helical" evidence="9">
    <location>
        <begin position="151"/>
        <end position="172"/>
    </location>
</feature>
<dbReference type="GO" id="GO:0007268">
    <property type="term" value="P:chemical synaptic transmission"/>
    <property type="evidence" value="ECO:0007669"/>
    <property type="project" value="TreeGrafter"/>
</dbReference>
<sequence>MQSLQIAWHNHTNVSSDRSNANLTFVVDEIIAKWSFESVFSLILAVTGAATNGTVLLAFVIDRRLCTPFNCLVLHLIFLDLLQSLTQNPLTVAATLYNGRWVLGNRVCDFYLLTQALLNAAVINTHALIGLNRAWSILHCQSYRLRNSRRLALQLSAGLWLYIFTIYGPFWLLDAVFYRKPVTSVGCIINSAALPVYSFLVTLIFFTFPVFAILAAFATVFVQKSVRRRRWARKKSAISPAVNLQGDVRAETEAQIQRQKKRTRRYRILLFLTGSVTVCYLPRTVSVLIKYFAPDYWNPGVHRITGIVYVFQVVVDPVLFTLTLENVRSVVVRILRCRAVVAPQLGMN</sequence>
<evidence type="ECO:0000259" key="10">
    <source>
        <dbReference type="PROSITE" id="PS50262"/>
    </source>
</evidence>
<dbReference type="OrthoDB" id="6117944at2759"/>
<evidence type="ECO:0000256" key="3">
    <source>
        <dbReference type="ARBA" id="ARBA00022692"/>
    </source>
</evidence>
<dbReference type="GO" id="GO:0005886">
    <property type="term" value="C:plasma membrane"/>
    <property type="evidence" value="ECO:0007669"/>
    <property type="project" value="UniProtKB-SubCell"/>
</dbReference>
<keyword evidence="12" id="KW-1185">Reference proteome</keyword>
<evidence type="ECO:0000256" key="2">
    <source>
        <dbReference type="ARBA" id="ARBA00022475"/>
    </source>
</evidence>
<feature type="transmembrane region" description="Helical" evidence="9">
    <location>
        <begin position="39"/>
        <end position="60"/>
    </location>
</feature>
<dbReference type="GO" id="GO:0045202">
    <property type="term" value="C:synapse"/>
    <property type="evidence" value="ECO:0007669"/>
    <property type="project" value="GOC"/>
</dbReference>
<accession>A0A9X6RKJ4</accession>
<evidence type="ECO:0000256" key="1">
    <source>
        <dbReference type="ARBA" id="ARBA00004651"/>
    </source>
</evidence>
<organism evidence="11 12">
    <name type="scientific">Hypsibius exemplaris</name>
    <name type="common">Freshwater tardigrade</name>
    <dbReference type="NCBI Taxonomy" id="2072580"/>
    <lineage>
        <taxon>Eukaryota</taxon>
        <taxon>Metazoa</taxon>
        <taxon>Ecdysozoa</taxon>
        <taxon>Tardigrada</taxon>
        <taxon>Eutardigrada</taxon>
        <taxon>Parachela</taxon>
        <taxon>Hypsibioidea</taxon>
        <taxon>Hypsibiidae</taxon>
        <taxon>Hypsibius</taxon>
    </lineage>
</organism>
<gene>
    <name evidence="11" type="ORF">BV898_15522</name>
</gene>
<dbReference type="PANTHER" id="PTHR24247:SF202">
    <property type="entry name" value="5-HYDROXYTRYPTAMINE RECEPTOR 1"/>
    <property type="match status" value="1"/>
</dbReference>
<comment type="subcellular location">
    <subcellularLocation>
        <location evidence="1">Cell membrane</location>
        <topology evidence="1">Multi-pass membrane protein</topology>
    </subcellularLocation>
</comment>
<evidence type="ECO:0000313" key="12">
    <source>
        <dbReference type="Proteomes" id="UP000192578"/>
    </source>
</evidence>
<dbReference type="SUPFAM" id="SSF81321">
    <property type="entry name" value="Family A G protein-coupled receptor-like"/>
    <property type="match status" value="1"/>
</dbReference>
<keyword evidence="6 9" id="KW-0472">Membrane</keyword>
<feature type="transmembrane region" description="Helical" evidence="9">
    <location>
        <begin position="192"/>
        <end position="222"/>
    </location>
</feature>
<dbReference type="GO" id="GO:0030425">
    <property type="term" value="C:dendrite"/>
    <property type="evidence" value="ECO:0007669"/>
    <property type="project" value="TreeGrafter"/>
</dbReference>
<evidence type="ECO:0000256" key="8">
    <source>
        <dbReference type="ARBA" id="ARBA00023224"/>
    </source>
</evidence>
<keyword evidence="4 9" id="KW-1133">Transmembrane helix</keyword>
<keyword evidence="5" id="KW-0297">G-protein coupled receptor</keyword>
<dbReference type="AlphaFoldDB" id="A0A9X6RKJ4"/>
<protein>
    <recommendedName>
        <fullName evidence="10">G-protein coupled receptors family 1 profile domain-containing protein</fullName>
    </recommendedName>
</protein>
<dbReference type="GO" id="GO:0004993">
    <property type="term" value="F:G protein-coupled serotonin receptor activity"/>
    <property type="evidence" value="ECO:0007669"/>
    <property type="project" value="TreeGrafter"/>
</dbReference>
<keyword evidence="7" id="KW-0675">Receptor</keyword>
<dbReference type="InterPro" id="IPR000276">
    <property type="entry name" value="GPCR_Rhodpsn"/>
</dbReference>
<evidence type="ECO:0000256" key="4">
    <source>
        <dbReference type="ARBA" id="ARBA00022989"/>
    </source>
</evidence>
<comment type="caution">
    <text evidence="11">The sequence shown here is derived from an EMBL/GenBank/DDBJ whole genome shotgun (WGS) entry which is preliminary data.</text>
</comment>
<feature type="domain" description="G-protein coupled receptors family 1 profile" evidence="10">
    <location>
        <begin position="51"/>
        <end position="320"/>
    </location>
</feature>
<dbReference type="Proteomes" id="UP000192578">
    <property type="component" value="Unassembled WGS sequence"/>
</dbReference>
<feature type="transmembrane region" description="Helical" evidence="9">
    <location>
        <begin position="268"/>
        <end position="292"/>
    </location>
</feature>
<dbReference type="Gene3D" id="1.20.1070.10">
    <property type="entry name" value="Rhodopsin 7-helix transmembrane proteins"/>
    <property type="match status" value="1"/>
</dbReference>
<dbReference type="CDD" id="cd00637">
    <property type="entry name" value="7tm_classA_rhodopsin-like"/>
    <property type="match status" value="1"/>
</dbReference>
<evidence type="ECO:0000256" key="6">
    <source>
        <dbReference type="ARBA" id="ARBA00023136"/>
    </source>
</evidence>
<dbReference type="PANTHER" id="PTHR24247">
    <property type="entry name" value="5-HYDROXYTRYPTAMINE RECEPTOR"/>
    <property type="match status" value="1"/>
</dbReference>
<dbReference type="InterPro" id="IPR017452">
    <property type="entry name" value="GPCR_Rhodpsn_7TM"/>
</dbReference>
<feature type="transmembrane region" description="Helical" evidence="9">
    <location>
        <begin position="304"/>
        <end position="324"/>
    </location>
</feature>
<dbReference type="PRINTS" id="PR00237">
    <property type="entry name" value="GPCRRHODOPSN"/>
</dbReference>
<dbReference type="PROSITE" id="PS50262">
    <property type="entry name" value="G_PROTEIN_RECEP_F1_2"/>
    <property type="match status" value="1"/>
</dbReference>
<reference evidence="12" key="1">
    <citation type="submission" date="2017-01" db="EMBL/GenBank/DDBJ databases">
        <title>Comparative genomics of anhydrobiosis in the tardigrade Hypsibius dujardini.</title>
        <authorList>
            <person name="Yoshida Y."/>
            <person name="Koutsovoulos G."/>
            <person name="Laetsch D."/>
            <person name="Stevens L."/>
            <person name="Kumar S."/>
            <person name="Horikawa D."/>
            <person name="Ishino K."/>
            <person name="Komine S."/>
            <person name="Tomita M."/>
            <person name="Blaxter M."/>
            <person name="Arakawa K."/>
        </authorList>
    </citation>
    <scope>NUCLEOTIDE SEQUENCE [LARGE SCALE GENOMIC DNA]</scope>
    <source>
        <strain evidence="12">Z151</strain>
    </source>
</reference>
<dbReference type="EMBL" id="MTYJ01000212">
    <property type="protein sequence ID" value="OWA51020.1"/>
    <property type="molecule type" value="Genomic_DNA"/>
</dbReference>
<evidence type="ECO:0000256" key="7">
    <source>
        <dbReference type="ARBA" id="ARBA00023170"/>
    </source>
</evidence>
<keyword evidence="2" id="KW-1003">Cell membrane</keyword>
<name>A0A9X6RKJ4_HYPEX</name>
<keyword evidence="8" id="KW-0807">Transducer</keyword>
<dbReference type="Pfam" id="PF00001">
    <property type="entry name" value="7tm_1"/>
    <property type="match status" value="1"/>
</dbReference>
<evidence type="ECO:0000256" key="9">
    <source>
        <dbReference type="SAM" id="Phobius"/>
    </source>
</evidence>